<sequence>MSLLSLAGLAASLVLMMLMHTGVLRAVRAVVLAAQPLSGAHVDSCVYHRSSWTPGEQDLYPVWAAVAAAGTAVWAAVAFGWGWGWPLAALAWGAAMGWDLWRWERVACSVKFVTWRRGWRHSARRAPVARIKEVHVVEKRLLGPLGGCYVAFVLDDGKAVKLPHTVLPGGLGAVEDLANFVRLQMQQVEDVRRRIENERRRAGKPPLDPTEREIRARIKALRQAKASEVSVR</sequence>
<evidence type="ECO:0000313" key="3">
    <source>
        <dbReference type="Proteomes" id="UP001163266"/>
    </source>
</evidence>
<evidence type="ECO:0000256" key="1">
    <source>
        <dbReference type="SAM" id="MobiDB-lite"/>
    </source>
</evidence>
<feature type="region of interest" description="Disordered" evidence="1">
    <location>
        <begin position="194"/>
        <end position="213"/>
    </location>
</feature>
<dbReference type="Proteomes" id="UP001163266">
    <property type="component" value="Chromosome"/>
</dbReference>
<keyword evidence="3" id="KW-1185">Reference proteome</keyword>
<reference evidence="2" key="1">
    <citation type="submission" date="2022-10" db="EMBL/GenBank/DDBJ databases">
        <title>Complete genome sequence of Schlegelella aquatica LMG 23380.</title>
        <authorList>
            <person name="Musilova J."/>
            <person name="Kourilova X."/>
            <person name="Bezdicek M."/>
            <person name="Hermankova K."/>
            <person name="Obruca S."/>
            <person name="Sedlar K."/>
        </authorList>
    </citation>
    <scope>NUCLEOTIDE SEQUENCE</scope>
    <source>
        <strain evidence="2">LMG 23380</strain>
    </source>
</reference>
<evidence type="ECO:0000313" key="2">
    <source>
        <dbReference type="EMBL" id="UZD55280.1"/>
    </source>
</evidence>
<proteinExistence type="predicted"/>
<protein>
    <recommendedName>
        <fullName evidence="4">DUF304 domain-containing protein</fullName>
    </recommendedName>
</protein>
<gene>
    <name evidence="2" type="ORF">OMP39_01395</name>
</gene>
<dbReference type="EMBL" id="CP110257">
    <property type="protein sequence ID" value="UZD55280.1"/>
    <property type="molecule type" value="Genomic_DNA"/>
</dbReference>
<accession>A0ABY6MTE8</accession>
<evidence type="ECO:0008006" key="4">
    <source>
        <dbReference type="Google" id="ProtNLM"/>
    </source>
</evidence>
<organism evidence="2 3">
    <name type="scientific">Caldimonas aquatica</name>
    <dbReference type="NCBI Taxonomy" id="376175"/>
    <lineage>
        <taxon>Bacteria</taxon>
        <taxon>Pseudomonadati</taxon>
        <taxon>Pseudomonadota</taxon>
        <taxon>Betaproteobacteria</taxon>
        <taxon>Burkholderiales</taxon>
        <taxon>Sphaerotilaceae</taxon>
        <taxon>Caldimonas</taxon>
    </lineage>
</organism>
<name>A0ABY6MTE8_9BURK</name>
<dbReference type="RefSeq" id="WP_264893038.1">
    <property type="nucleotide sequence ID" value="NZ_CP110257.1"/>
</dbReference>